<name>A0ABP6P8C7_9ACTN</name>
<protein>
    <submittedName>
        <fullName evidence="3">Uncharacterized protein</fullName>
    </submittedName>
</protein>
<sequence length="212" mass="21938">MILAAGLLVLLGLGLFVAGILTGATAFYWACVAACAVAAVLLIASRRQLRAAPAEPARDEPAAKAAARTAEQPAVDAGGSTADDAAPATGDAVPAGVHATAHRTPGATAAGSASATSTGSHAAPEQPVSDDAHEPPVEEVEVTDLLLVVDLTDEVLVVDEHPRYHLEGCRFLSRRETIPLPLDEARTDGFTPCGWCTPDRHLADRERARKRG</sequence>
<evidence type="ECO:0000313" key="3">
    <source>
        <dbReference type="EMBL" id="GAA3170927.1"/>
    </source>
</evidence>
<reference evidence="4" key="1">
    <citation type="journal article" date="2019" name="Int. J. Syst. Evol. Microbiol.">
        <title>The Global Catalogue of Microorganisms (GCM) 10K type strain sequencing project: providing services to taxonomists for standard genome sequencing and annotation.</title>
        <authorList>
            <consortium name="The Broad Institute Genomics Platform"/>
            <consortium name="The Broad Institute Genome Sequencing Center for Infectious Disease"/>
            <person name="Wu L."/>
            <person name="Ma J."/>
        </authorList>
    </citation>
    <scope>NUCLEOTIDE SEQUENCE [LARGE SCALE GENOMIC DNA]</scope>
    <source>
        <strain evidence="4">JCM 15614</strain>
    </source>
</reference>
<feature type="transmembrane region" description="Helical" evidence="2">
    <location>
        <begin position="27"/>
        <end position="44"/>
    </location>
</feature>
<keyword evidence="2" id="KW-0812">Transmembrane</keyword>
<proteinExistence type="predicted"/>
<dbReference type="RefSeq" id="WP_344689255.1">
    <property type="nucleotide sequence ID" value="NZ_BAAAVV010000005.1"/>
</dbReference>
<feature type="compositionally biased region" description="Low complexity" evidence="1">
    <location>
        <begin position="106"/>
        <end position="123"/>
    </location>
</feature>
<organism evidence="3 4">
    <name type="scientific">Blastococcus jejuensis</name>
    <dbReference type="NCBI Taxonomy" id="351224"/>
    <lineage>
        <taxon>Bacteria</taxon>
        <taxon>Bacillati</taxon>
        <taxon>Actinomycetota</taxon>
        <taxon>Actinomycetes</taxon>
        <taxon>Geodermatophilales</taxon>
        <taxon>Geodermatophilaceae</taxon>
        <taxon>Blastococcus</taxon>
    </lineage>
</organism>
<feature type="region of interest" description="Disordered" evidence="1">
    <location>
        <begin position="104"/>
        <end position="136"/>
    </location>
</feature>
<feature type="region of interest" description="Disordered" evidence="1">
    <location>
        <begin position="52"/>
        <end position="92"/>
    </location>
</feature>
<keyword evidence="4" id="KW-1185">Reference proteome</keyword>
<evidence type="ECO:0000256" key="2">
    <source>
        <dbReference type="SAM" id="Phobius"/>
    </source>
</evidence>
<dbReference type="EMBL" id="BAAAVV010000005">
    <property type="protein sequence ID" value="GAA3170927.1"/>
    <property type="molecule type" value="Genomic_DNA"/>
</dbReference>
<keyword evidence="2" id="KW-0472">Membrane</keyword>
<gene>
    <name evidence="3" type="ORF">GCM10010531_25280</name>
</gene>
<accession>A0ABP6P8C7</accession>
<feature type="compositionally biased region" description="Low complexity" evidence="1">
    <location>
        <begin position="63"/>
        <end position="92"/>
    </location>
</feature>
<evidence type="ECO:0000256" key="1">
    <source>
        <dbReference type="SAM" id="MobiDB-lite"/>
    </source>
</evidence>
<comment type="caution">
    <text evidence="3">The sequence shown here is derived from an EMBL/GenBank/DDBJ whole genome shotgun (WGS) entry which is preliminary data.</text>
</comment>
<dbReference type="Proteomes" id="UP001499924">
    <property type="component" value="Unassembled WGS sequence"/>
</dbReference>
<keyword evidence="2" id="KW-1133">Transmembrane helix</keyword>
<evidence type="ECO:0000313" key="4">
    <source>
        <dbReference type="Proteomes" id="UP001499924"/>
    </source>
</evidence>